<protein>
    <submittedName>
        <fullName evidence="1">Uncharacterized protein</fullName>
    </submittedName>
</protein>
<dbReference type="EMBL" id="ADBJ01000002">
    <property type="protein sequence ID" value="EFA86308.1"/>
    <property type="molecule type" value="Genomic_DNA"/>
</dbReference>
<keyword evidence="2" id="KW-1185">Reference proteome</keyword>
<evidence type="ECO:0000313" key="1">
    <source>
        <dbReference type="EMBL" id="EFA86308.1"/>
    </source>
</evidence>
<dbReference type="InParanoid" id="D3AVI5"/>
<dbReference type="RefSeq" id="XP_020438413.1">
    <property type="nucleotide sequence ID" value="XM_020571139.1"/>
</dbReference>
<dbReference type="Proteomes" id="UP000001396">
    <property type="component" value="Unassembled WGS sequence"/>
</dbReference>
<name>D3AVI5_HETP5</name>
<dbReference type="GeneID" id="31355632"/>
<dbReference type="AlphaFoldDB" id="D3AVI5"/>
<organism evidence="1 2">
    <name type="scientific">Heterostelium pallidum (strain ATCC 26659 / Pp 5 / PN500)</name>
    <name type="common">Cellular slime mold</name>
    <name type="synonym">Polysphondylium pallidum</name>
    <dbReference type="NCBI Taxonomy" id="670386"/>
    <lineage>
        <taxon>Eukaryota</taxon>
        <taxon>Amoebozoa</taxon>
        <taxon>Evosea</taxon>
        <taxon>Eumycetozoa</taxon>
        <taxon>Dictyostelia</taxon>
        <taxon>Acytosteliales</taxon>
        <taxon>Acytosteliaceae</taxon>
        <taxon>Heterostelium</taxon>
    </lineage>
</organism>
<evidence type="ECO:0000313" key="2">
    <source>
        <dbReference type="Proteomes" id="UP000001396"/>
    </source>
</evidence>
<proteinExistence type="predicted"/>
<reference evidence="1 2" key="1">
    <citation type="journal article" date="2011" name="Genome Res.">
        <title>Phylogeny-wide analysis of social amoeba genomes highlights ancient origins for complex intercellular communication.</title>
        <authorList>
            <person name="Heidel A.J."/>
            <person name="Lawal H.M."/>
            <person name="Felder M."/>
            <person name="Schilde C."/>
            <person name="Helps N.R."/>
            <person name="Tunggal B."/>
            <person name="Rivero F."/>
            <person name="John U."/>
            <person name="Schleicher M."/>
            <person name="Eichinger L."/>
            <person name="Platzer M."/>
            <person name="Noegel A.A."/>
            <person name="Schaap P."/>
            <person name="Gloeckner G."/>
        </authorList>
    </citation>
    <scope>NUCLEOTIDE SEQUENCE [LARGE SCALE GENOMIC DNA]</scope>
    <source>
        <strain evidence="2">ATCC 26659 / Pp 5 / PN500</strain>
    </source>
</reference>
<comment type="caution">
    <text evidence="1">The sequence shown here is derived from an EMBL/GenBank/DDBJ whole genome shotgun (WGS) entry which is preliminary data.</text>
</comment>
<sequence length="69" mass="7759">MSCAPDYFDHALPDLIPSLEYAYNLFNKFSFKRKTLQCSSATLGSSNSVKFEKSVANNNNQNSTDIVQF</sequence>
<accession>D3AVI5</accession>
<gene>
    <name evidence="1" type="ORF">PPL_00098</name>
</gene>